<feature type="transmembrane region" description="Helical" evidence="1">
    <location>
        <begin position="448"/>
        <end position="466"/>
    </location>
</feature>
<evidence type="ECO:0000259" key="3">
    <source>
        <dbReference type="Pfam" id="PF01757"/>
    </source>
</evidence>
<name>A0A6J1N1A1_BICAN</name>
<dbReference type="PANTHER" id="PTHR11161">
    <property type="entry name" value="O-ACYLTRANSFERASE"/>
    <property type="match status" value="1"/>
</dbReference>
<feature type="signal peptide" evidence="2">
    <location>
        <begin position="1"/>
        <end position="18"/>
    </location>
</feature>
<feature type="transmembrane region" description="Helical" evidence="1">
    <location>
        <begin position="397"/>
        <end position="417"/>
    </location>
</feature>
<organism evidence="4 5">
    <name type="scientific">Bicyclus anynana</name>
    <name type="common">Squinting bush brown butterfly</name>
    <dbReference type="NCBI Taxonomy" id="110368"/>
    <lineage>
        <taxon>Eukaryota</taxon>
        <taxon>Metazoa</taxon>
        <taxon>Ecdysozoa</taxon>
        <taxon>Arthropoda</taxon>
        <taxon>Hexapoda</taxon>
        <taxon>Insecta</taxon>
        <taxon>Pterygota</taxon>
        <taxon>Neoptera</taxon>
        <taxon>Endopterygota</taxon>
        <taxon>Lepidoptera</taxon>
        <taxon>Glossata</taxon>
        <taxon>Ditrysia</taxon>
        <taxon>Papilionoidea</taxon>
        <taxon>Nymphalidae</taxon>
        <taxon>Satyrinae</taxon>
        <taxon>Satyrini</taxon>
        <taxon>Mycalesina</taxon>
        <taxon>Bicyclus</taxon>
    </lineage>
</organism>
<dbReference type="RefSeq" id="XP_023940634.2">
    <property type="nucleotide sequence ID" value="XM_024084866.2"/>
</dbReference>
<keyword evidence="2" id="KW-0732">Signal</keyword>
<feature type="transmembrane region" description="Helical" evidence="1">
    <location>
        <begin position="261"/>
        <end position="283"/>
    </location>
</feature>
<dbReference type="InterPro" id="IPR052728">
    <property type="entry name" value="O2_lipid_transport_reg"/>
</dbReference>
<feature type="transmembrane region" description="Helical" evidence="1">
    <location>
        <begin position="550"/>
        <end position="568"/>
    </location>
</feature>
<feature type="transmembrane region" description="Helical" evidence="1">
    <location>
        <begin position="478"/>
        <end position="501"/>
    </location>
</feature>
<keyword evidence="1" id="KW-0472">Membrane</keyword>
<dbReference type="AlphaFoldDB" id="A0A6J1N1A1"/>
<sequence length="630" mass="72519">MCKLCFYLVFLCFGQCFGVIYHLNETEYEKLPRLSDLENYEKCMEESGGIYCVAHLELYNYSNSKLYTLIREYSDHALKHYNYTKLDRGICVTQTCKNYARNSGLDINRDLAVVLEGCLNETMIKKYGLSARVYNKNCDKKSDKNQLHIDFYDYVFLGVFVTLLMLALIGSFCEVDKNQKKEISGKTFIACFSVPENYKQLTAIDQSDPRMSIFKSAHAFRTLASFFIVHAHVGLMIGSAFTADPHTFEKAYESAVLRITFSGMNIVQYFFFMTGLLLTYITLVKAETHRFSWKIIPTIIVLRWWRLTPSAAMVVAFSATWMRHLGSGPLWTSWIVNGSSHQCRRYFWAHIFYVNNYIPEDVVCVFQTWYIAADTQIFIAAIVIHFAIRNRSTKFKTIALTALLLLSMASPALHVWWQDLDAFSMQKPDVYRTLIDDNFRRLHVLGHNNLGCCIVGLATGHLIYWLQQNKIQYPNFRIGNLLCWCVIPMFIVVLYFSSLFIHDGERPSLALRMLFAGTNRALFGFIAAFWAVGVVMNFNGCSKAIMEWPGWVVPGRLSYGVYLLHNIFIELGQGMRTQLVPVSFYNMFFMAVGIFTVSLVLAIPFHLLVEAPTARLMKLCYEEKLNKKTN</sequence>
<dbReference type="InterPro" id="IPR002656">
    <property type="entry name" value="Acyl_transf_3_dom"/>
</dbReference>
<dbReference type="GO" id="GO:0016747">
    <property type="term" value="F:acyltransferase activity, transferring groups other than amino-acyl groups"/>
    <property type="evidence" value="ECO:0007669"/>
    <property type="project" value="InterPro"/>
</dbReference>
<keyword evidence="4" id="KW-1185">Reference proteome</keyword>
<evidence type="ECO:0000313" key="4">
    <source>
        <dbReference type="Proteomes" id="UP001652582"/>
    </source>
</evidence>
<dbReference type="Pfam" id="PF01757">
    <property type="entry name" value="Acyl_transf_3"/>
    <property type="match status" value="1"/>
</dbReference>
<accession>A0A6J1N1A1</accession>
<proteinExistence type="predicted"/>
<dbReference type="PANTHER" id="PTHR11161:SF22">
    <property type="entry name" value="ACYLTRANSFERASE 3 DOMAIN-CONTAINING PROTEIN-RELATED"/>
    <property type="match status" value="1"/>
</dbReference>
<feature type="transmembrane region" description="Helical" evidence="1">
    <location>
        <begin position="304"/>
        <end position="322"/>
    </location>
</feature>
<dbReference type="GeneID" id="112047672"/>
<feature type="chain" id="PRO_5046608835" evidence="2">
    <location>
        <begin position="19"/>
        <end position="630"/>
    </location>
</feature>
<evidence type="ECO:0000313" key="5">
    <source>
        <dbReference type="RefSeq" id="XP_023940634.2"/>
    </source>
</evidence>
<feature type="transmembrane region" description="Helical" evidence="1">
    <location>
        <begin position="151"/>
        <end position="173"/>
    </location>
</feature>
<keyword evidence="1" id="KW-0812">Transmembrane</keyword>
<feature type="transmembrane region" description="Helical" evidence="1">
    <location>
        <begin position="588"/>
        <end position="609"/>
    </location>
</feature>
<feature type="transmembrane region" description="Helical" evidence="1">
    <location>
        <begin position="369"/>
        <end position="388"/>
    </location>
</feature>
<reference evidence="5" key="1">
    <citation type="submission" date="2025-08" db="UniProtKB">
        <authorList>
            <consortium name="RefSeq"/>
        </authorList>
    </citation>
    <scope>IDENTIFICATION</scope>
</reference>
<dbReference type="OrthoDB" id="10265389at2759"/>
<feature type="transmembrane region" description="Helical" evidence="1">
    <location>
        <begin position="521"/>
        <end position="538"/>
    </location>
</feature>
<feature type="transmembrane region" description="Helical" evidence="1">
    <location>
        <begin position="219"/>
        <end position="241"/>
    </location>
</feature>
<dbReference type="Proteomes" id="UP001652582">
    <property type="component" value="Chromosome 20"/>
</dbReference>
<evidence type="ECO:0000256" key="1">
    <source>
        <dbReference type="SAM" id="Phobius"/>
    </source>
</evidence>
<keyword evidence="1" id="KW-1133">Transmembrane helix</keyword>
<dbReference type="KEGG" id="bany:112047672"/>
<gene>
    <name evidence="5" type="primary">LOC112047672</name>
</gene>
<feature type="domain" description="Acyltransferase 3" evidence="3">
    <location>
        <begin position="219"/>
        <end position="602"/>
    </location>
</feature>
<protein>
    <submittedName>
        <fullName evidence="5">O-acyltransferase like protein isoform X1</fullName>
    </submittedName>
</protein>
<evidence type="ECO:0000256" key="2">
    <source>
        <dbReference type="SAM" id="SignalP"/>
    </source>
</evidence>